<gene>
    <name evidence="2" type="ORF">FB45DRAFT_894634</name>
</gene>
<proteinExistence type="predicted"/>
<dbReference type="AlphaFoldDB" id="A0AAD7CG98"/>
<evidence type="ECO:0000259" key="1">
    <source>
        <dbReference type="Pfam" id="PF20415"/>
    </source>
</evidence>
<evidence type="ECO:0000313" key="3">
    <source>
        <dbReference type="Proteomes" id="UP001221142"/>
    </source>
</evidence>
<accession>A0AAD7CG98</accession>
<dbReference type="InterPro" id="IPR046522">
    <property type="entry name" value="DUF6699"/>
</dbReference>
<dbReference type="Pfam" id="PF20415">
    <property type="entry name" value="DUF6699"/>
    <property type="match status" value="1"/>
</dbReference>
<protein>
    <recommendedName>
        <fullName evidence="1">DUF6699 domain-containing protein</fullName>
    </recommendedName>
</protein>
<comment type="caution">
    <text evidence="2">The sequence shown here is derived from an EMBL/GenBank/DDBJ whole genome shotgun (WGS) entry which is preliminary data.</text>
</comment>
<dbReference type="Proteomes" id="UP001221142">
    <property type="component" value="Unassembled WGS sequence"/>
</dbReference>
<sequence length="301" mass="33650">MRRLTPRWNPPTSGTGFVYPIRQPLAPLGLPSAGMASNYMPTIPIPGMNLNNPTALAWQQHMATGHGVPQTPANTPAWPDYANVPLRDGLSVLPADTLHWTPGTFPPLPFGTPVPLHIHPSLLPNPLNPTIPQLQWDILHRPEQARHYTGRSILRNVKLGETAVFPSAEEIWICADEDSPFLSYWMQRWGPIMIKESNAKIIDVLDAIHAYFMAVLSDDDLRLIRDSHSPINPTPLSALQSSALKRADDAYELRDISTREYRRIDVLGGFRQFGGVRPVVFQDGTWRLMLNLLSYPVPKVA</sequence>
<keyword evidence="3" id="KW-1185">Reference proteome</keyword>
<evidence type="ECO:0000313" key="2">
    <source>
        <dbReference type="EMBL" id="KAJ7647861.1"/>
    </source>
</evidence>
<dbReference type="EMBL" id="JARKIF010000002">
    <property type="protein sequence ID" value="KAJ7647861.1"/>
    <property type="molecule type" value="Genomic_DNA"/>
</dbReference>
<reference evidence="2" key="1">
    <citation type="submission" date="2023-03" db="EMBL/GenBank/DDBJ databases">
        <title>Massive genome expansion in bonnet fungi (Mycena s.s.) driven by repeated elements and novel gene families across ecological guilds.</title>
        <authorList>
            <consortium name="Lawrence Berkeley National Laboratory"/>
            <person name="Harder C.B."/>
            <person name="Miyauchi S."/>
            <person name="Viragh M."/>
            <person name="Kuo A."/>
            <person name="Thoen E."/>
            <person name="Andreopoulos B."/>
            <person name="Lu D."/>
            <person name="Skrede I."/>
            <person name="Drula E."/>
            <person name="Henrissat B."/>
            <person name="Morin E."/>
            <person name="Kohler A."/>
            <person name="Barry K."/>
            <person name="LaButti K."/>
            <person name="Morin E."/>
            <person name="Salamov A."/>
            <person name="Lipzen A."/>
            <person name="Mereny Z."/>
            <person name="Hegedus B."/>
            <person name="Baldrian P."/>
            <person name="Stursova M."/>
            <person name="Weitz H."/>
            <person name="Taylor A."/>
            <person name="Grigoriev I.V."/>
            <person name="Nagy L.G."/>
            <person name="Martin F."/>
            <person name="Kauserud H."/>
        </authorList>
    </citation>
    <scope>NUCLEOTIDE SEQUENCE</scope>
    <source>
        <strain evidence="2">9284</strain>
    </source>
</reference>
<feature type="domain" description="DUF6699" evidence="1">
    <location>
        <begin position="134"/>
        <end position="277"/>
    </location>
</feature>
<organism evidence="2 3">
    <name type="scientific">Roridomyces roridus</name>
    <dbReference type="NCBI Taxonomy" id="1738132"/>
    <lineage>
        <taxon>Eukaryota</taxon>
        <taxon>Fungi</taxon>
        <taxon>Dikarya</taxon>
        <taxon>Basidiomycota</taxon>
        <taxon>Agaricomycotina</taxon>
        <taxon>Agaricomycetes</taxon>
        <taxon>Agaricomycetidae</taxon>
        <taxon>Agaricales</taxon>
        <taxon>Marasmiineae</taxon>
        <taxon>Mycenaceae</taxon>
        <taxon>Roridomyces</taxon>
    </lineage>
</organism>
<name>A0AAD7CG98_9AGAR</name>